<reference evidence="3 4" key="1">
    <citation type="submission" date="2018-06" db="EMBL/GenBank/DDBJ databases">
        <authorList>
            <consortium name="Pathogen Informatics"/>
            <person name="Doyle S."/>
        </authorList>
    </citation>
    <scope>NUCLEOTIDE SEQUENCE [LARGE SCALE GENOMIC DNA]</scope>
    <source>
        <strain evidence="3 4">NCTC11647</strain>
    </source>
</reference>
<accession>A0A2T3QL73</accession>
<dbReference type="OrthoDB" id="5919129at2"/>
<dbReference type="AlphaFoldDB" id="A0A2T3QL73"/>
<dbReference type="EMBL" id="UATL01000005">
    <property type="protein sequence ID" value="SPY44020.1"/>
    <property type="molecule type" value="Genomic_DNA"/>
</dbReference>
<protein>
    <submittedName>
        <fullName evidence="3">Prophage tail fibre N-terminal</fullName>
    </submittedName>
</protein>
<proteinExistence type="predicted"/>
<dbReference type="RefSeq" id="WP_005305706.1">
    <property type="nucleotide sequence ID" value="NZ_PYOG01000006.1"/>
</dbReference>
<keyword evidence="1" id="KW-0175">Coiled coil</keyword>
<dbReference type="Proteomes" id="UP000251647">
    <property type="component" value="Unassembled WGS sequence"/>
</dbReference>
<name>A0A2T3QL73_PHODM</name>
<feature type="region of interest" description="Disordered" evidence="2">
    <location>
        <begin position="374"/>
        <end position="401"/>
    </location>
</feature>
<feature type="region of interest" description="Disordered" evidence="2">
    <location>
        <begin position="443"/>
        <end position="467"/>
    </location>
</feature>
<sequence>MLVKGILSDAADQCIPKGIIQIVSINTSESVLEGSTVWIKADNEGHYSFTLLPGSYLIYAQSGRQNDVVYLGETIVTDDTPDGSLNSIVGITTPVLPPQVQQAVNAANKATRSAEDANDKYQDLIELAKTVTNSINDLVTTVNHVENLSQSVEGYALASGNALQGSLRIKAEVGAVNQSVRLVKDEILSIQKNIIHLKSDAETFSSKASSSAQKAQKQANSAVLSANNAAADSQKTFRLMTVVEKYRDDVMGALDETHQSLEWLKFMQVQFDTKLQEMTLIDEHLSILAREIEKNKQKVEQLRLNARESAGNAATSALRAEHEANRAEVAASIDIVREAEKQAKSSKSEADKSLSASLVSVNAKNVAVAKANEAKQSELSATTSAQNAEQNSLTAKEQAKLSTEKASSAAISAKNSKSSEKSALEAASEAALNSTATKQSANLASSHAVTAGESANTAEQKADDAANQASIATQQAGIAKSNADASLNSQTLAANSVELASNQAKLASNSAKVAAEKAMIAINQVSLAQQEAAKSRVNAGGAAQSAKDSERSSQTSIAKADVAAKNAGLSATHAIEASQSFIRALSAEESAISAAKRAETAVASLSGAMIEQGGVDLSKGVAPQPPLDINGAKRACFWKVTAAGTVNNIEYGVDDSIVYSASMDTYYKIDNTENVTSVNGHRGVVNLTKKDVGLNLVPNKTHTESVLADSVPIRDHSGDVSSRLFRSNYTEQQTISGALAFRIDNVTDNYIRFCSNQEAIRTWLSLYSKDESDNKYLLKSVQDSFAQKINPSFTGRVSISSDESTSDAPCLLSLQALSTRGHPHPTPIINDNQGLDSDADIYKYRNTFTGSISYEYIKSLNIDLTGKNGKYVKIASVYIPQDGSTAEIEIIGGAGFNLGSHTQCDHSRIIIRSGNGTPKGINCRVYAHQIHTYRFFTKIYTHNVTSDWYDIYLLVVNAYASNLIFKFSSSVGCYIKPSLRDPLTLSALPSGSQKGVIYLYSYSQDDIE</sequence>
<feature type="coiled-coil region" evidence="1">
    <location>
        <begin position="100"/>
        <end position="127"/>
    </location>
</feature>
<evidence type="ECO:0000313" key="3">
    <source>
        <dbReference type="EMBL" id="SPY44020.1"/>
    </source>
</evidence>
<evidence type="ECO:0000256" key="2">
    <source>
        <dbReference type="SAM" id="MobiDB-lite"/>
    </source>
</evidence>
<evidence type="ECO:0000256" key="1">
    <source>
        <dbReference type="SAM" id="Coils"/>
    </source>
</evidence>
<feature type="compositionally biased region" description="Polar residues" evidence="2">
    <location>
        <begin position="443"/>
        <end position="459"/>
    </location>
</feature>
<organism evidence="3 4">
    <name type="scientific">Photobacterium damselae</name>
    <dbReference type="NCBI Taxonomy" id="38293"/>
    <lineage>
        <taxon>Bacteria</taxon>
        <taxon>Pseudomonadati</taxon>
        <taxon>Pseudomonadota</taxon>
        <taxon>Gammaproteobacteria</taxon>
        <taxon>Vibrionales</taxon>
        <taxon>Vibrionaceae</taxon>
        <taxon>Photobacterium</taxon>
    </lineage>
</organism>
<evidence type="ECO:0000313" key="4">
    <source>
        <dbReference type="Proteomes" id="UP000251647"/>
    </source>
</evidence>
<feature type="compositionally biased region" description="Polar residues" evidence="2">
    <location>
        <begin position="377"/>
        <end position="395"/>
    </location>
</feature>
<gene>
    <name evidence="3" type="ORF">NCTC11647_02955</name>
</gene>